<dbReference type="RefSeq" id="WP_267900047.1">
    <property type="nucleotide sequence ID" value="NZ_QGHB01000001.1"/>
</dbReference>
<dbReference type="EMBL" id="QGHB01000001">
    <property type="protein sequence ID" value="PWK91720.1"/>
    <property type="molecule type" value="Genomic_DNA"/>
</dbReference>
<name>A0A316IG73_9PSEU</name>
<evidence type="ECO:0000313" key="1">
    <source>
        <dbReference type="EMBL" id="PWK91720.1"/>
    </source>
</evidence>
<dbReference type="Proteomes" id="UP000246005">
    <property type="component" value="Unassembled WGS sequence"/>
</dbReference>
<organism evidence="1 2">
    <name type="scientific">Lentzea atacamensis</name>
    <dbReference type="NCBI Taxonomy" id="531938"/>
    <lineage>
        <taxon>Bacteria</taxon>
        <taxon>Bacillati</taxon>
        <taxon>Actinomycetota</taxon>
        <taxon>Actinomycetes</taxon>
        <taxon>Pseudonocardiales</taxon>
        <taxon>Pseudonocardiaceae</taxon>
        <taxon>Lentzea</taxon>
    </lineage>
</organism>
<proteinExistence type="predicted"/>
<accession>A0A316IG73</accession>
<sequence length="40" mass="3790">MSAASPPTGVMNVNVCVASTVALLPGDGVAGHAVTVTPTP</sequence>
<gene>
    <name evidence="1" type="ORF">C8D88_1011759</name>
</gene>
<dbReference type="AlphaFoldDB" id="A0A316IG73"/>
<reference evidence="1 2" key="1">
    <citation type="submission" date="2018-05" db="EMBL/GenBank/DDBJ databases">
        <title>Genomic Encyclopedia of Type Strains, Phase IV (KMG-IV): sequencing the most valuable type-strain genomes for metagenomic binning, comparative biology and taxonomic classification.</title>
        <authorList>
            <person name="Goeker M."/>
        </authorList>
    </citation>
    <scope>NUCLEOTIDE SEQUENCE [LARGE SCALE GENOMIC DNA]</scope>
    <source>
        <strain evidence="1 2">DSM 45480</strain>
    </source>
</reference>
<comment type="caution">
    <text evidence="1">The sequence shown here is derived from an EMBL/GenBank/DDBJ whole genome shotgun (WGS) entry which is preliminary data.</text>
</comment>
<evidence type="ECO:0000313" key="2">
    <source>
        <dbReference type="Proteomes" id="UP000246005"/>
    </source>
</evidence>
<protein>
    <submittedName>
        <fullName evidence="1">Uncharacterized protein</fullName>
    </submittedName>
</protein>